<feature type="transmembrane region" description="Helical" evidence="1">
    <location>
        <begin position="25"/>
        <end position="46"/>
    </location>
</feature>
<feature type="transmembrane region" description="Helical" evidence="1">
    <location>
        <begin position="118"/>
        <end position="137"/>
    </location>
</feature>
<proteinExistence type="predicted"/>
<dbReference type="EMBL" id="JALGAR010000004">
    <property type="protein sequence ID" value="MCI4659034.1"/>
    <property type="molecule type" value="Genomic_DNA"/>
</dbReference>
<protein>
    <submittedName>
        <fullName evidence="2">Uncharacterized protein</fullName>
    </submittedName>
</protein>
<dbReference type="Proteomes" id="UP001165341">
    <property type="component" value="Unassembled WGS sequence"/>
</dbReference>
<organism evidence="2 3">
    <name type="scientific">Cryobacterium zhongshanensis</name>
    <dbReference type="NCBI Taxonomy" id="2928153"/>
    <lineage>
        <taxon>Bacteria</taxon>
        <taxon>Bacillati</taxon>
        <taxon>Actinomycetota</taxon>
        <taxon>Actinomycetes</taxon>
        <taxon>Micrococcales</taxon>
        <taxon>Microbacteriaceae</taxon>
        <taxon>Cryobacterium</taxon>
    </lineage>
</organism>
<evidence type="ECO:0000313" key="2">
    <source>
        <dbReference type="EMBL" id="MCI4659034.1"/>
    </source>
</evidence>
<dbReference type="AlphaFoldDB" id="A0AA41UI16"/>
<feature type="transmembrane region" description="Helical" evidence="1">
    <location>
        <begin position="66"/>
        <end position="87"/>
    </location>
</feature>
<evidence type="ECO:0000256" key="1">
    <source>
        <dbReference type="SAM" id="Phobius"/>
    </source>
</evidence>
<keyword evidence="3" id="KW-1185">Reference proteome</keyword>
<gene>
    <name evidence="2" type="ORF">MQH31_14580</name>
</gene>
<evidence type="ECO:0000313" key="3">
    <source>
        <dbReference type="Proteomes" id="UP001165341"/>
    </source>
</evidence>
<comment type="caution">
    <text evidence="2">The sequence shown here is derived from an EMBL/GenBank/DDBJ whole genome shotgun (WGS) entry which is preliminary data.</text>
</comment>
<keyword evidence="1" id="KW-0472">Membrane</keyword>
<keyword evidence="1" id="KW-0812">Transmembrane</keyword>
<accession>A0AA41UI16</accession>
<name>A0AA41UI16_9MICO</name>
<sequence length="158" mass="17751">MVSGAVGLYFSPAIAQLGRGTFDYINLLFLIMWAWMFQLLSVNDGLQYQLTLRKTRVPRSRVSDAWGFIAFTLVAILWGVLGVHTVFAGRAVDPTYVNRLPSGELASSLQHGVVEVTTTYFVLTGLVLVLIAVARLFNPIDFDEYDRYLRRVLRLPPP</sequence>
<keyword evidence="1" id="KW-1133">Transmembrane helix</keyword>
<reference evidence="2" key="1">
    <citation type="submission" date="2022-03" db="EMBL/GenBank/DDBJ databases">
        <title>Cryobacterium sp. nov. strain ZS14-85, isolated from Antarctic soil.</title>
        <authorList>
            <person name="Li J."/>
            <person name="Niu G."/>
        </authorList>
    </citation>
    <scope>NUCLEOTIDE SEQUENCE</scope>
    <source>
        <strain evidence="2">ZS14-85</strain>
    </source>
</reference>